<keyword evidence="1" id="KW-1133">Transmembrane helix</keyword>
<evidence type="ECO:0000313" key="3">
    <source>
        <dbReference type="Proteomes" id="UP001152320"/>
    </source>
</evidence>
<protein>
    <submittedName>
        <fullName evidence="2">Uncharacterized protein</fullName>
    </submittedName>
</protein>
<evidence type="ECO:0000313" key="2">
    <source>
        <dbReference type="EMBL" id="KAJ8021973.1"/>
    </source>
</evidence>
<comment type="caution">
    <text evidence="2">The sequence shown here is derived from an EMBL/GenBank/DDBJ whole genome shotgun (WGS) entry which is preliminary data.</text>
</comment>
<dbReference type="AlphaFoldDB" id="A0A9Q0YG13"/>
<name>A0A9Q0YG13_HOLLE</name>
<organism evidence="2 3">
    <name type="scientific">Holothuria leucospilota</name>
    <name type="common">Black long sea cucumber</name>
    <name type="synonym">Mertensiothuria leucospilota</name>
    <dbReference type="NCBI Taxonomy" id="206669"/>
    <lineage>
        <taxon>Eukaryota</taxon>
        <taxon>Metazoa</taxon>
        <taxon>Echinodermata</taxon>
        <taxon>Eleutherozoa</taxon>
        <taxon>Echinozoa</taxon>
        <taxon>Holothuroidea</taxon>
        <taxon>Aspidochirotacea</taxon>
        <taxon>Aspidochirotida</taxon>
        <taxon>Holothuriidae</taxon>
        <taxon>Holothuria</taxon>
    </lineage>
</organism>
<feature type="transmembrane region" description="Helical" evidence="1">
    <location>
        <begin position="29"/>
        <end position="53"/>
    </location>
</feature>
<keyword evidence="1" id="KW-0472">Membrane</keyword>
<sequence>MDLDRQPKSEFAMGIEQQSTFREKDNTKWYVFAITVFAVALLAGFFGVFYILLSAPTPTFINNVSSDVEEHEGDLQVITRGVSFDMNGEDHYETMSAEGQKLTVQNYDDDFTAIFDYSRKILMTKNLTSNVCFFNCLEGMPDMGINDMDNARPFFFQQVSPGYKDPASDPNVEAMVLVQSAVIPPGYVVLTNDVIVSSQCTEQPSYWLEPKDGTMIRRDGEIYITGVIFGVYIEIHIWWG</sequence>
<evidence type="ECO:0000256" key="1">
    <source>
        <dbReference type="SAM" id="Phobius"/>
    </source>
</evidence>
<keyword evidence="1" id="KW-0812">Transmembrane</keyword>
<gene>
    <name evidence="2" type="ORF">HOLleu_39326</name>
</gene>
<reference evidence="2" key="1">
    <citation type="submission" date="2021-10" db="EMBL/GenBank/DDBJ databases">
        <title>Tropical sea cucumber genome reveals ecological adaptation and Cuvierian tubules defense mechanism.</title>
        <authorList>
            <person name="Chen T."/>
        </authorList>
    </citation>
    <scope>NUCLEOTIDE SEQUENCE</scope>
    <source>
        <strain evidence="2">Nanhai2018</strain>
        <tissue evidence="2">Muscle</tissue>
    </source>
</reference>
<keyword evidence="3" id="KW-1185">Reference proteome</keyword>
<proteinExistence type="predicted"/>
<accession>A0A9Q0YG13</accession>
<dbReference type="Proteomes" id="UP001152320">
    <property type="component" value="Chromosome 21"/>
</dbReference>
<dbReference type="EMBL" id="JAIZAY010000021">
    <property type="protein sequence ID" value="KAJ8021973.1"/>
    <property type="molecule type" value="Genomic_DNA"/>
</dbReference>